<dbReference type="SUPFAM" id="SSF49401">
    <property type="entry name" value="Bacterial adhesins"/>
    <property type="match status" value="1"/>
</dbReference>
<keyword evidence="2" id="KW-0812">Transmembrane</keyword>
<feature type="domain" description="DUF11" evidence="3">
    <location>
        <begin position="1304"/>
        <end position="1409"/>
    </location>
</feature>
<feature type="region of interest" description="Disordered" evidence="1">
    <location>
        <begin position="1249"/>
        <end position="1275"/>
    </location>
</feature>
<dbReference type="InterPro" id="IPR008966">
    <property type="entry name" value="Adhesion_dom_sf"/>
</dbReference>
<evidence type="ECO:0000256" key="1">
    <source>
        <dbReference type="SAM" id="MobiDB-lite"/>
    </source>
</evidence>
<organism evidence="5 6">
    <name type="scientific">Raoultibacter timonensis</name>
    <dbReference type="NCBI Taxonomy" id="1907662"/>
    <lineage>
        <taxon>Bacteria</taxon>
        <taxon>Bacillati</taxon>
        <taxon>Actinomycetota</taxon>
        <taxon>Coriobacteriia</taxon>
        <taxon>Eggerthellales</taxon>
        <taxon>Eggerthellaceae</taxon>
        <taxon>Raoultibacter</taxon>
    </lineage>
</organism>
<dbReference type="Gene3D" id="2.60.40.1170">
    <property type="entry name" value="Mu homology domain, subdomain B"/>
    <property type="match status" value="1"/>
</dbReference>
<evidence type="ECO:0000313" key="5">
    <source>
        <dbReference type="EMBL" id="BDE95298.1"/>
    </source>
</evidence>
<name>A0ABM7WGD6_9ACTN</name>
<feature type="region of interest" description="Disordered" evidence="1">
    <location>
        <begin position="1613"/>
        <end position="1647"/>
    </location>
</feature>
<keyword evidence="2" id="KW-1133">Transmembrane helix</keyword>
<feature type="compositionally biased region" description="Basic residues" evidence="1">
    <location>
        <begin position="1631"/>
        <end position="1647"/>
    </location>
</feature>
<dbReference type="Proteomes" id="UP001320544">
    <property type="component" value="Chromosome"/>
</dbReference>
<keyword evidence="2" id="KW-0472">Membrane</keyword>
<feature type="transmembrane region" description="Helical" evidence="2">
    <location>
        <begin position="1585"/>
        <end position="1606"/>
    </location>
</feature>
<keyword evidence="6" id="KW-1185">Reference proteome</keyword>
<feature type="domain" description="Adhesin isopeptide-forming adherence" evidence="4">
    <location>
        <begin position="388"/>
        <end position="517"/>
    </location>
</feature>
<dbReference type="PANTHER" id="PTHR34819">
    <property type="entry name" value="LARGE CYSTEINE-RICH PERIPLASMIC PROTEIN OMCB"/>
    <property type="match status" value="1"/>
</dbReference>
<protein>
    <recommendedName>
        <fullName evidence="7">Repeat protein (TIGR01451 family)</fullName>
    </recommendedName>
</protein>
<dbReference type="InterPro" id="IPR026345">
    <property type="entry name" value="Adh_isopep-form_adh_dom"/>
</dbReference>
<evidence type="ECO:0000313" key="6">
    <source>
        <dbReference type="Proteomes" id="UP001320544"/>
    </source>
</evidence>
<evidence type="ECO:0008006" key="7">
    <source>
        <dbReference type="Google" id="ProtNLM"/>
    </source>
</evidence>
<feature type="domain" description="DUF11" evidence="3">
    <location>
        <begin position="1451"/>
        <end position="1547"/>
    </location>
</feature>
<feature type="domain" description="DUF11" evidence="3">
    <location>
        <begin position="535"/>
        <end position="642"/>
    </location>
</feature>
<dbReference type="Gene3D" id="2.60.40.740">
    <property type="match status" value="5"/>
</dbReference>
<dbReference type="NCBIfam" id="TIGR01451">
    <property type="entry name" value="B_ant_repeat"/>
    <property type="match status" value="4"/>
</dbReference>
<reference evidence="5 6" key="1">
    <citation type="submission" date="2022-01" db="EMBL/GenBank/DDBJ databases">
        <title>Novel bile acid biosynthetic pathways are enriched in the microbiome of centenarians.</title>
        <authorList>
            <person name="Sato Y."/>
            <person name="Atarashi K."/>
            <person name="Plichta R.D."/>
            <person name="Arai Y."/>
            <person name="Sasajima S."/>
            <person name="Kearney M.S."/>
            <person name="Suda W."/>
            <person name="Takeshita K."/>
            <person name="Sasaki T."/>
            <person name="Okamoto S."/>
            <person name="Skelly N.A."/>
            <person name="Okamura Y."/>
            <person name="Vlamakis H."/>
            <person name="Li Y."/>
            <person name="Tanoue T."/>
            <person name="Takei H."/>
            <person name="Nittono H."/>
            <person name="Narushima S."/>
            <person name="Irie J."/>
            <person name="Itoh H."/>
            <person name="Moriya K."/>
            <person name="Sugiura Y."/>
            <person name="Suematsu M."/>
            <person name="Moritoki N."/>
            <person name="Shibata S."/>
            <person name="Littman R.D."/>
            <person name="Fischbach A.M."/>
            <person name="Uwamino Y."/>
            <person name="Inoue T."/>
            <person name="Honda A."/>
            <person name="Hattori M."/>
            <person name="Murai T."/>
            <person name="Xavier J.R."/>
            <person name="Hirose N."/>
            <person name="Honda K."/>
        </authorList>
    </citation>
    <scope>NUCLEOTIDE SEQUENCE [LARGE SCALE GENOMIC DNA]</scope>
    <source>
        <strain evidence="5 6">CE91-St30</strain>
    </source>
</reference>
<dbReference type="EMBL" id="AP025564">
    <property type="protein sequence ID" value="BDE95298.1"/>
    <property type="molecule type" value="Genomic_DNA"/>
</dbReference>
<proteinExistence type="predicted"/>
<dbReference type="RefSeq" id="WP_244411716.1">
    <property type="nucleotide sequence ID" value="NZ_AP025564.1"/>
</dbReference>
<feature type="compositionally biased region" description="Polar residues" evidence="1">
    <location>
        <begin position="1256"/>
        <end position="1270"/>
    </location>
</feature>
<dbReference type="Pfam" id="PF01345">
    <property type="entry name" value="DUF11"/>
    <property type="match status" value="3"/>
</dbReference>
<accession>A0ABM7WGD6</accession>
<evidence type="ECO:0000259" key="4">
    <source>
        <dbReference type="Pfam" id="PF17998"/>
    </source>
</evidence>
<evidence type="ECO:0000256" key="2">
    <source>
        <dbReference type="SAM" id="Phobius"/>
    </source>
</evidence>
<dbReference type="InterPro" id="IPR051172">
    <property type="entry name" value="Chlamydia_OmcB"/>
</dbReference>
<dbReference type="InterPro" id="IPR001434">
    <property type="entry name" value="OmcB-like_DUF11"/>
</dbReference>
<evidence type="ECO:0000259" key="3">
    <source>
        <dbReference type="Pfam" id="PF01345"/>
    </source>
</evidence>
<sequence>MSANPIRILVFFVSLLICAAGLVGNPPVASASPQENLLQASGVVSVDRTTFFDEGKYINLLDLENDIAIPDFTTSGGSMIALADSTAKRDPNRDYSPYRAMQIPIENVYGRTEGIPGFGFLCDKTASAANGASVSIVYDYVGDMKDIADPSFSVPVSIKATYTVRDGNTVAEQGDYQAHYNGHPLVQIPKCFSHGIFFVGTDELDAHYEFFEAQTGLPIELGTIYVTATSLNRGEGFALPSEKVSACYVSNEAPDASLLCNYEGGKTPYDVIAGSLLYDKTGEYGNGYTTFIGCPDVYDSNGDSIDFSDTIGEQTYYWRSVCFAVDNELSNSIETKAYAVKTASWSGTAGIAGDGAVMNGSMWYATNFMTLTSVKPPAPTKIADKTHDVRLGDTITYRIAQQVNDLGATSFIRYESMSIVDTLPGTLRLESARLLDESGKELPQAGTAAFDDKTRTVSFEFAKEFCESGMSMMGETYYLEIETEVIDYPDDGTLRFANSAKAIINGTEQPTEEVVTELAPPELDIDKHVEADPATANEYEFPVGSEVTFRATLTQTQENARAKAVAVSDTLPKGLELVPGSVAIAEGENASVSETAEGWTASLDELDFGETVDISYRAIASEQGNGTEVVNTVYAHAQNIPDGSTGCPLIPTSDDAEVFINSPRLVISEEALVSPLTGSAYERRVDDPVVFEVKIAAEPKGTIARDLTLESLPLPEGLAIVDGPDAVRVEGIDLDGESAQVPYPVHGDDEVHGEAEQRTISGTVEVSENRLESSLSLNYLPADTPVKLVFECIPSEEVNGCEILNSAVVFAQNASGPVTAEPAARVWVNSPRLSVAKQAPSLAYQVGDIVTYRIDASNRARGTVARNVVFEDVLETPGMELLRNSIVVSDQDGAVITDQIDIVQNVGSQNWKIETGKALVNSQNHRIWDCDDGGTVIEAAALNPLDIERERSFRIEYQALITDQALASKTATNSITATSDENLPATDTETVSVAGPVLGISKSADIGFYHVGDVAEYTIEVAELRTGETAHNVRIGDDLLADRARAVAILDDSISLKDERGRTLSGWDVAWADNEVGEHSGFVITTNADLPDSSKIIVSYKARFNAKTPSKAVSNTAWTEADDAPRAQASCSITCADPDDTALEIEKTSDRETYSPGRTARYELSIFNTDETGPARSIGVTDALESTESASIAKGSVVVSNGDNEPIDSAQIVYRADSNETLTGFSVETDFDLTSADQLTIRYETLIDEEAEPGDTVSNSATASADNTGDASVEHEVSVAFPSHDPEPIQGYKTTAYKTANPASGSAVEAGSEIAYLITVKNTGATTTPTVRIRDYIPEGASYLFDSASEGGAFVIATEKRDGYVEWVLTDVAPDTERSVGFSVRVGENPPEWIVNEALYSASSDSVTAGDPTLPDPDRVTARTVHSVNTASPFGPIVNVVKSSVPPAGESVRNDDEIDYVLTVSNVGDAIAENVLVRDPVPEGSSYVPQSASDGGTLSENNRRIEWLVPRIEAGATLELSFAVTVDAPQTVRSIENQASFALSAADRARSSGVLENTSNIVEHTVPQAGANGRPAAPRTGDGTAVFAIGASALIALAVLAVAAIVRSKRRKALRRMQRVSPETAAAPPRAKAHSPKRRRHDYLRWR</sequence>
<dbReference type="InterPro" id="IPR047589">
    <property type="entry name" value="DUF11_rpt"/>
</dbReference>
<dbReference type="Pfam" id="PF17998">
    <property type="entry name" value="AgI_II_C2"/>
    <property type="match status" value="1"/>
</dbReference>
<gene>
    <name evidence="5" type="ORF">CE91St30_06310</name>
</gene>